<proteinExistence type="inferred from homology"/>
<organism evidence="4 5">
    <name type="scientific">Vallitalea longa</name>
    <dbReference type="NCBI Taxonomy" id="2936439"/>
    <lineage>
        <taxon>Bacteria</taxon>
        <taxon>Bacillati</taxon>
        <taxon>Bacillota</taxon>
        <taxon>Clostridia</taxon>
        <taxon>Lachnospirales</taxon>
        <taxon>Vallitaleaceae</taxon>
        <taxon>Vallitalea</taxon>
    </lineage>
</organism>
<evidence type="ECO:0000313" key="4">
    <source>
        <dbReference type="EMBL" id="GKX31895.1"/>
    </source>
</evidence>
<dbReference type="Pfam" id="PF00975">
    <property type="entry name" value="Thioesterase"/>
    <property type="match status" value="1"/>
</dbReference>
<comment type="similarity">
    <text evidence="1">Belongs to the thioesterase family.</text>
</comment>
<keyword evidence="2" id="KW-0472">Membrane</keyword>
<dbReference type="PANTHER" id="PTHR11487">
    <property type="entry name" value="THIOESTERASE"/>
    <property type="match status" value="1"/>
</dbReference>
<protein>
    <submittedName>
        <fullName evidence="4">Thioesterase</fullName>
    </submittedName>
</protein>
<evidence type="ECO:0000313" key="5">
    <source>
        <dbReference type="Proteomes" id="UP001144256"/>
    </source>
</evidence>
<dbReference type="RefSeq" id="WP_281819231.1">
    <property type="nucleotide sequence ID" value="NZ_BRLB01000023.1"/>
</dbReference>
<dbReference type="InterPro" id="IPR012223">
    <property type="entry name" value="TEII"/>
</dbReference>
<keyword evidence="2" id="KW-1133">Transmembrane helix</keyword>
<dbReference type="Gene3D" id="3.40.50.1820">
    <property type="entry name" value="alpha/beta hydrolase"/>
    <property type="match status" value="1"/>
</dbReference>
<dbReference type="InterPro" id="IPR001031">
    <property type="entry name" value="Thioesterase"/>
</dbReference>
<comment type="caution">
    <text evidence="4">The sequence shown here is derived from an EMBL/GenBank/DDBJ whole genome shotgun (WGS) entry which is preliminary data.</text>
</comment>
<dbReference type="InterPro" id="IPR029058">
    <property type="entry name" value="AB_hydrolase_fold"/>
</dbReference>
<dbReference type="PANTHER" id="PTHR11487:SF0">
    <property type="entry name" value="S-ACYL FATTY ACID SYNTHASE THIOESTERASE, MEDIUM CHAIN"/>
    <property type="match status" value="1"/>
</dbReference>
<dbReference type="EMBL" id="BRLB01000023">
    <property type="protein sequence ID" value="GKX31895.1"/>
    <property type="molecule type" value="Genomic_DNA"/>
</dbReference>
<feature type="domain" description="Thioesterase" evidence="3">
    <location>
        <begin position="14"/>
        <end position="241"/>
    </location>
</feature>
<dbReference type="SUPFAM" id="SSF53474">
    <property type="entry name" value="alpha/beta-Hydrolases"/>
    <property type="match status" value="1"/>
</dbReference>
<sequence length="245" mass="29008">MIIRLFISYMQIMILFSIPYAGGSATIYYKWKQYLHSSIELKPVELKGRGKRFDEELYYTFDEAVNDILFNIKDMISDSSCDYAIYGHSMGSILAYELYYRICEMEIKKPRHLFFSGYQAPDIVEKKEDIHGLADDEFIEKLIEMGGMEEEVISNKELISTYLPIIRNDFKIIEAYKYKEKKEKIGCDISILYGKEDDITLEELLQWKNHSTGKFRMYDFDGDHFFINNHIEDITTIINKELVYR</sequence>
<evidence type="ECO:0000256" key="1">
    <source>
        <dbReference type="ARBA" id="ARBA00007169"/>
    </source>
</evidence>
<feature type="transmembrane region" description="Helical" evidence="2">
    <location>
        <begin position="6"/>
        <end position="29"/>
    </location>
</feature>
<keyword evidence="5" id="KW-1185">Reference proteome</keyword>
<dbReference type="GO" id="GO:0008610">
    <property type="term" value="P:lipid biosynthetic process"/>
    <property type="evidence" value="ECO:0007669"/>
    <property type="project" value="TreeGrafter"/>
</dbReference>
<dbReference type="AlphaFoldDB" id="A0A9W5YG56"/>
<evidence type="ECO:0000256" key="2">
    <source>
        <dbReference type="SAM" id="Phobius"/>
    </source>
</evidence>
<name>A0A9W5YG56_9FIRM</name>
<evidence type="ECO:0000259" key="3">
    <source>
        <dbReference type="Pfam" id="PF00975"/>
    </source>
</evidence>
<gene>
    <name evidence="4" type="primary">bacT</name>
    <name evidence="4" type="ORF">SH1V18_43750</name>
</gene>
<accession>A0A9W5YG56</accession>
<keyword evidence="2" id="KW-0812">Transmembrane</keyword>
<reference evidence="4" key="1">
    <citation type="submission" date="2022-06" db="EMBL/GenBank/DDBJ databases">
        <title>Vallitalea longa sp. nov., an anaerobic bacterium isolated from marine sediment.</title>
        <authorList>
            <person name="Hirano S."/>
            <person name="Terahara T."/>
            <person name="Mori K."/>
            <person name="Hamada M."/>
            <person name="Matsumoto R."/>
            <person name="Kobayashi T."/>
        </authorList>
    </citation>
    <scope>NUCLEOTIDE SEQUENCE</scope>
    <source>
        <strain evidence="4">SH18-1</strain>
    </source>
</reference>
<dbReference type="Proteomes" id="UP001144256">
    <property type="component" value="Unassembled WGS sequence"/>
</dbReference>